<dbReference type="SMART" id="SM00487">
    <property type="entry name" value="DEXDc"/>
    <property type="match status" value="1"/>
</dbReference>
<keyword evidence="7 15" id="KW-0067">ATP-binding</keyword>
<dbReference type="GO" id="GO:0003677">
    <property type="term" value="F:DNA binding"/>
    <property type="evidence" value="ECO:0007669"/>
    <property type="project" value="UniProtKB-KW"/>
</dbReference>
<keyword evidence="3 15" id="KW-0547">Nucleotide-binding</keyword>
<gene>
    <name evidence="18" type="primary">recG</name>
    <name evidence="18" type="ORF">LF543_03140</name>
</gene>
<keyword evidence="8" id="KW-0238">DNA-binding</keyword>
<dbReference type="InterPro" id="IPR027417">
    <property type="entry name" value="P-loop_NTPase"/>
</dbReference>
<dbReference type="InterPro" id="IPR033454">
    <property type="entry name" value="RecG_wedge"/>
</dbReference>
<evidence type="ECO:0000259" key="16">
    <source>
        <dbReference type="PROSITE" id="PS51192"/>
    </source>
</evidence>
<evidence type="ECO:0000256" key="1">
    <source>
        <dbReference type="ARBA" id="ARBA00007504"/>
    </source>
</evidence>
<proteinExistence type="inferred from homology"/>
<dbReference type="SMART" id="SM00490">
    <property type="entry name" value="HELICc"/>
    <property type="match status" value="1"/>
</dbReference>
<dbReference type="Pfam" id="PF19833">
    <property type="entry name" value="RecG_dom3_C"/>
    <property type="match status" value="1"/>
</dbReference>
<dbReference type="PANTHER" id="PTHR47964">
    <property type="entry name" value="ATP-DEPENDENT DNA HELICASE HOMOLOG RECG, CHLOROPLASTIC"/>
    <property type="match status" value="1"/>
</dbReference>
<keyword evidence="4 15" id="KW-0227">DNA damage</keyword>
<dbReference type="GO" id="GO:0006310">
    <property type="term" value="P:DNA recombination"/>
    <property type="evidence" value="ECO:0007669"/>
    <property type="project" value="UniProtKB-UniRule"/>
</dbReference>
<comment type="similarity">
    <text evidence="1 15">Belongs to the helicase family. RecG subfamily.</text>
</comment>
<dbReference type="CDD" id="cd17992">
    <property type="entry name" value="DEXHc_RecG"/>
    <property type="match status" value="1"/>
</dbReference>
<dbReference type="InterPro" id="IPR014001">
    <property type="entry name" value="Helicase_ATP-bd"/>
</dbReference>
<dbReference type="EMBL" id="CP045562">
    <property type="protein sequence ID" value="QFX92609.1"/>
    <property type="molecule type" value="Genomic_DNA"/>
</dbReference>
<evidence type="ECO:0000256" key="15">
    <source>
        <dbReference type="RuleBase" id="RU363016"/>
    </source>
</evidence>
<dbReference type="SUPFAM" id="SSF52540">
    <property type="entry name" value="P-loop containing nucleoside triphosphate hydrolases"/>
    <property type="match status" value="2"/>
</dbReference>
<comment type="catalytic activity">
    <reaction evidence="12 15">
        <text>Couples ATP hydrolysis with the unwinding of duplex DNA by translocating in the 3'-5' direction.</text>
        <dbReference type="EC" id="5.6.2.4"/>
    </reaction>
</comment>
<dbReference type="GO" id="GO:0005524">
    <property type="term" value="F:ATP binding"/>
    <property type="evidence" value="ECO:0007669"/>
    <property type="project" value="UniProtKB-KW"/>
</dbReference>
<evidence type="ECO:0000256" key="12">
    <source>
        <dbReference type="ARBA" id="ARBA00034617"/>
    </source>
</evidence>
<dbReference type="Gene3D" id="3.40.50.300">
    <property type="entry name" value="P-loop containing nucleotide triphosphate hydrolases"/>
    <property type="match status" value="2"/>
</dbReference>
<dbReference type="AlphaFoldDB" id="A0AAE6TW75"/>
<dbReference type="NCBIfam" id="TIGR00643">
    <property type="entry name" value="recG"/>
    <property type="match status" value="1"/>
</dbReference>
<evidence type="ECO:0000256" key="9">
    <source>
        <dbReference type="ARBA" id="ARBA00023172"/>
    </source>
</evidence>
<feature type="domain" description="Helicase C-terminal" evidence="17">
    <location>
        <begin position="447"/>
        <end position="607"/>
    </location>
</feature>
<evidence type="ECO:0000256" key="11">
    <source>
        <dbReference type="ARBA" id="ARBA00023235"/>
    </source>
</evidence>
<dbReference type="Pfam" id="PF00270">
    <property type="entry name" value="DEAD"/>
    <property type="match status" value="1"/>
</dbReference>
<sequence>MSGLDDNVATLKGVGPKKIEALDDLGIRTVYDLLTYFPFRYEDFRTKNLDEISDQQVVTLKGRVAVIPTVNFFGRRRSRLTIKLLVGHDVIPVTFFNQPWLKKQVETGDDILIYGKFDANKKSMAGIKILKPGDGEKFGSIYPANHKITQNTIRQLVTEAYDQYHDQIEDFIPDWILQKYKLENLKSVITNMHFPKNQRAAALARRTAKFDEFFLFQMRMQTLKQQKEADASSVITPKRSALQKFIDALPYRLTGAQDKVVTEILADLGRPYQMNRLLQGDVGSGKTVVAAIAIYAAVLAGKQAVIMAPTEILAEQHANSLANLFENTKVNIGLLTGDTSRSARNELLPRIKNGEINLVVGTHALFQKEVKYQDLGLAVIDEQHRFGVNQRKAMREKGQATNVLSMTATPIPRTLSITAYGEMDVSVIDELPGGRKPIKTAWIKNQQIETMLKFVRKRLNDGEQVYVVVPLIGESDAVDMRNVTDTYQSFKAEFGDQHAVGLLHGQMNDEDKNEVMDAFKDNKIQVLVSTTVIEVGVDVSNASTIVIYDADHFGLAQLHQLRGRVGRGDQQSYCILIANPKNKTGRKRMNVMCSSTDGFFISQKDLELRGPGDILGKNQSGIPTFKVGDPVADINILSTAQTVAKEIVDDKNWEQEPQNRMLVKRLKSLNQDVKFD</sequence>
<evidence type="ECO:0000256" key="8">
    <source>
        <dbReference type="ARBA" id="ARBA00023125"/>
    </source>
</evidence>
<accession>A0AAE6TW75</accession>
<comment type="function">
    <text evidence="15">Plays a critical role in recombination and DNA repair. Helps process Holliday junction intermediates to mature products by catalyzing branch migration. Has replication fork regression activity, unwinds stalled or blocked replication forks to make a HJ that can be resolved. Has a DNA unwinding activity characteristic of a DNA helicase with 3'-5' polarity.</text>
</comment>
<dbReference type="EC" id="5.6.2.4" evidence="13 15"/>
<evidence type="ECO:0000256" key="6">
    <source>
        <dbReference type="ARBA" id="ARBA00022806"/>
    </source>
</evidence>
<dbReference type="Gene3D" id="2.40.50.140">
    <property type="entry name" value="Nucleic acid-binding proteins"/>
    <property type="match status" value="1"/>
</dbReference>
<evidence type="ECO:0000256" key="4">
    <source>
        <dbReference type="ARBA" id="ARBA00022763"/>
    </source>
</evidence>
<dbReference type="InterPro" id="IPR001650">
    <property type="entry name" value="Helicase_C-like"/>
</dbReference>
<organism evidence="18 19">
    <name type="scientific">Fructilactobacillus fructivorans</name>
    <dbReference type="NCBI Taxonomy" id="1614"/>
    <lineage>
        <taxon>Bacteria</taxon>
        <taxon>Bacillati</taxon>
        <taxon>Bacillota</taxon>
        <taxon>Bacilli</taxon>
        <taxon>Lactobacillales</taxon>
        <taxon>Lactobacillaceae</taxon>
        <taxon>Fructilactobacillus</taxon>
    </lineage>
</organism>
<evidence type="ECO:0000256" key="10">
    <source>
        <dbReference type="ARBA" id="ARBA00023204"/>
    </source>
</evidence>
<protein>
    <recommendedName>
        <fullName evidence="2 15">ATP-dependent DNA helicase RecG</fullName>
        <ecNumber evidence="13 15">5.6.2.4</ecNumber>
    </recommendedName>
</protein>
<keyword evidence="5 15" id="KW-0378">Hydrolase</keyword>
<dbReference type="InterPro" id="IPR011545">
    <property type="entry name" value="DEAD/DEAH_box_helicase_dom"/>
</dbReference>
<dbReference type="Proteomes" id="UP000327194">
    <property type="component" value="Chromosome"/>
</dbReference>
<keyword evidence="9 15" id="KW-0233">DNA recombination</keyword>
<evidence type="ECO:0000256" key="5">
    <source>
        <dbReference type="ARBA" id="ARBA00022801"/>
    </source>
</evidence>
<dbReference type="GO" id="GO:0006281">
    <property type="term" value="P:DNA repair"/>
    <property type="evidence" value="ECO:0007669"/>
    <property type="project" value="UniProtKB-UniRule"/>
</dbReference>
<dbReference type="PANTHER" id="PTHR47964:SF1">
    <property type="entry name" value="ATP-DEPENDENT DNA HELICASE HOMOLOG RECG, CHLOROPLASTIC"/>
    <property type="match status" value="1"/>
</dbReference>
<dbReference type="Pfam" id="PF00271">
    <property type="entry name" value="Helicase_C"/>
    <property type="match status" value="1"/>
</dbReference>
<dbReference type="PROSITE" id="PS51194">
    <property type="entry name" value="HELICASE_CTER"/>
    <property type="match status" value="1"/>
</dbReference>
<keyword evidence="6 15" id="KW-0347">Helicase</keyword>
<dbReference type="InterPro" id="IPR004609">
    <property type="entry name" value="ATP-dep_DNA_helicase_RecG"/>
</dbReference>
<dbReference type="KEGG" id="lfv:LF543_03140"/>
<dbReference type="CDD" id="cd04488">
    <property type="entry name" value="RecG_wedge_OBF"/>
    <property type="match status" value="1"/>
</dbReference>
<reference evidence="18 19" key="1">
    <citation type="submission" date="2019-10" db="EMBL/GenBank/DDBJ databases">
        <title>Genome sequencing of Lactobacillus fructivorans.</title>
        <authorList>
            <person name="Kim K."/>
        </authorList>
    </citation>
    <scope>NUCLEOTIDE SEQUENCE [LARGE SCALE GENOMIC DNA]</scope>
    <source>
        <strain evidence="18 19">LF543</strain>
    </source>
</reference>
<dbReference type="PROSITE" id="PS51192">
    <property type="entry name" value="HELICASE_ATP_BIND_1"/>
    <property type="match status" value="1"/>
</dbReference>
<evidence type="ECO:0000256" key="2">
    <source>
        <dbReference type="ARBA" id="ARBA00017846"/>
    </source>
</evidence>
<feature type="domain" description="Helicase ATP-binding" evidence="16">
    <location>
        <begin position="267"/>
        <end position="428"/>
    </location>
</feature>
<evidence type="ECO:0000256" key="13">
    <source>
        <dbReference type="ARBA" id="ARBA00034808"/>
    </source>
</evidence>
<dbReference type="NCBIfam" id="NF008165">
    <property type="entry name" value="PRK10917.1-3"/>
    <property type="match status" value="1"/>
</dbReference>
<evidence type="ECO:0000256" key="7">
    <source>
        <dbReference type="ARBA" id="ARBA00022840"/>
    </source>
</evidence>
<dbReference type="GO" id="GO:0043138">
    <property type="term" value="F:3'-5' DNA helicase activity"/>
    <property type="evidence" value="ECO:0007669"/>
    <property type="project" value="UniProtKB-EC"/>
</dbReference>
<evidence type="ECO:0000313" key="19">
    <source>
        <dbReference type="Proteomes" id="UP000327194"/>
    </source>
</evidence>
<dbReference type="InterPro" id="IPR047112">
    <property type="entry name" value="RecG/Mfd"/>
</dbReference>
<dbReference type="Pfam" id="PF17191">
    <property type="entry name" value="RecG_wedge"/>
    <property type="match status" value="1"/>
</dbReference>
<dbReference type="InterPro" id="IPR012340">
    <property type="entry name" value="NA-bd_OB-fold"/>
</dbReference>
<dbReference type="SUPFAM" id="SSF50249">
    <property type="entry name" value="Nucleic acid-binding proteins"/>
    <property type="match status" value="1"/>
</dbReference>
<keyword evidence="10 15" id="KW-0234">DNA repair</keyword>
<dbReference type="GO" id="GO:0016787">
    <property type="term" value="F:hydrolase activity"/>
    <property type="evidence" value="ECO:0007669"/>
    <property type="project" value="UniProtKB-KW"/>
</dbReference>
<evidence type="ECO:0000259" key="17">
    <source>
        <dbReference type="PROSITE" id="PS51194"/>
    </source>
</evidence>
<evidence type="ECO:0000256" key="3">
    <source>
        <dbReference type="ARBA" id="ARBA00022741"/>
    </source>
</evidence>
<dbReference type="NCBIfam" id="NF008168">
    <property type="entry name" value="PRK10917.2-2"/>
    <property type="match status" value="1"/>
</dbReference>
<comment type="catalytic activity">
    <reaction evidence="14 15">
        <text>ATP + H2O = ADP + phosphate + H(+)</text>
        <dbReference type="Rhea" id="RHEA:13065"/>
        <dbReference type="ChEBI" id="CHEBI:15377"/>
        <dbReference type="ChEBI" id="CHEBI:15378"/>
        <dbReference type="ChEBI" id="CHEBI:30616"/>
        <dbReference type="ChEBI" id="CHEBI:43474"/>
        <dbReference type="ChEBI" id="CHEBI:456216"/>
        <dbReference type="EC" id="5.6.2.4"/>
    </reaction>
</comment>
<keyword evidence="11" id="KW-0413">Isomerase</keyword>
<name>A0AAE6TW75_9LACO</name>
<evidence type="ECO:0000313" key="18">
    <source>
        <dbReference type="EMBL" id="QFX92609.1"/>
    </source>
</evidence>
<dbReference type="RefSeq" id="WP_010021509.1">
    <property type="nucleotide sequence ID" value="NZ_AZDS01000001.1"/>
</dbReference>
<dbReference type="InterPro" id="IPR045562">
    <property type="entry name" value="RecG_dom3_C"/>
</dbReference>
<evidence type="ECO:0000256" key="14">
    <source>
        <dbReference type="ARBA" id="ARBA00048988"/>
    </source>
</evidence>